<dbReference type="InterPro" id="IPR014044">
    <property type="entry name" value="CAP_dom"/>
</dbReference>
<evidence type="ECO:0000259" key="2">
    <source>
        <dbReference type="SMART" id="SM00198"/>
    </source>
</evidence>
<sequence>MTAMSKVACILLAAWCAIAELPSKKQREEILECHTKQREEVEPAASDMQLMVYSKELEQLAEEFAATCKLPVTYPQRHPKYGRIGYVVVVEHTHKPNYTDVFCKYSGGYYDYDKGKCKGICYQYKQIVRAKTAAVGCTIHHCNYQLEDPKQGYVLACLYSPSKQVIREKPYSKGPSCSQCPRGSKCFRKQCYHD</sequence>
<dbReference type="SUPFAM" id="SSF55797">
    <property type="entry name" value="PR-1-like"/>
    <property type="match status" value="1"/>
</dbReference>
<dbReference type="CDD" id="cd05380">
    <property type="entry name" value="CAP_euk"/>
    <property type="match status" value="1"/>
</dbReference>
<reference evidence="3" key="1">
    <citation type="submission" date="2019-11" db="UniProtKB">
        <authorList>
            <consortium name="WormBaseParasite"/>
        </authorList>
    </citation>
    <scope>IDENTIFICATION</scope>
</reference>
<protein>
    <submittedName>
        <fullName evidence="3">SCP domain-containing protein</fullName>
    </submittedName>
</protein>
<dbReference type="WBParaSite" id="MCU_005078-RA">
    <property type="protein sequence ID" value="MCU_005078-RA"/>
    <property type="gene ID" value="MCU_005078"/>
</dbReference>
<evidence type="ECO:0000256" key="1">
    <source>
        <dbReference type="SAM" id="SignalP"/>
    </source>
</evidence>
<organism evidence="3">
    <name type="scientific">Mesocestoides corti</name>
    <name type="common">Flatworm</name>
    <dbReference type="NCBI Taxonomy" id="53468"/>
    <lineage>
        <taxon>Eukaryota</taxon>
        <taxon>Metazoa</taxon>
        <taxon>Spiralia</taxon>
        <taxon>Lophotrochozoa</taxon>
        <taxon>Platyhelminthes</taxon>
        <taxon>Cestoda</taxon>
        <taxon>Eucestoda</taxon>
        <taxon>Cyclophyllidea</taxon>
        <taxon>Mesocestoididae</taxon>
        <taxon>Mesocestoides</taxon>
    </lineage>
</organism>
<name>A0A5K3F5T4_MESCO</name>
<dbReference type="PANTHER" id="PTHR10334">
    <property type="entry name" value="CYSTEINE-RICH SECRETORY PROTEIN-RELATED"/>
    <property type="match status" value="1"/>
</dbReference>
<dbReference type="AlphaFoldDB" id="A0A5K3F5T4"/>
<dbReference type="InterPro" id="IPR001283">
    <property type="entry name" value="CRISP-related"/>
</dbReference>
<feature type="domain" description="SCP" evidence="2">
    <location>
        <begin position="25"/>
        <end position="167"/>
    </location>
</feature>
<accession>A0A5K3F5T4</accession>
<dbReference type="InterPro" id="IPR035940">
    <property type="entry name" value="CAP_sf"/>
</dbReference>
<feature type="signal peptide" evidence="1">
    <location>
        <begin position="1"/>
        <end position="19"/>
    </location>
</feature>
<dbReference type="Gene3D" id="3.40.33.10">
    <property type="entry name" value="CAP"/>
    <property type="match status" value="1"/>
</dbReference>
<feature type="chain" id="PRO_5024296201" evidence="1">
    <location>
        <begin position="20"/>
        <end position="194"/>
    </location>
</feature>
<dbReference type="SMART" id="SM00198">
    <property type="entry name" value="SCP"/>
    <property type="match status" value="1"/>
</dbReference>
<keyword evidence="1" id="KW-0732">Signal</keyword>
<evidence type="ECO:0000313" key="3">
    <source>
        <dbReference type="WBParaSite" id="MCU_005078-RA"/>
    </source>
</evidence>
<proteinExistence type="predicted"/>
<dbReference type="Pfam" id="PF00188">
    <property type="entry name" value="CAP"/>
    <property type="match status" value="1"/>
</dbReference>